<reference evidence="3" key="2">
    <citation type="submission" date="2015-01" db="EMBL/GenBank/DDBJ databases">
        <title>Evolutionary Origins and Diversification of the Mycorrhizal Mutualists.</title>
        <authorList>
            <consortium name="DOE Joint Genome Institute"/>
            <consortium name="Mycorrhizal Genomics Consortium"/>
            <person name="Kohler A."/>
            <person name="Kuo A."/>
            <person name="Nagy L.G."/>
            <person name="Floudas D."/>
            <person name="Copeland A."/>
            <person name="Barry K.W."/>
            <person name="Cichocki N."/>
            <person name="Veneault-Fourrey C."/>
            <person name="LaButti K."/>
            <person name="Lindquist E.A."/>
            <person name="Lipzen A."/>
            <person name="Lundell T."/>
            <person name="Morin E."/>
            <person name="Murat C."/>
            <person name="Riley R."/>
            <person name="Ohm R."/>
            <person name="Sun H."/>
            <person name="Tunlid A."/>
            <person name="Henrissat B."/>
            <person name="Grigoriev I.V."/>
            <person name="Hibbett D.S."/>
            <person name="Martin F."/>
        </authorList>
    </citation>
    <scope>NUCLEOTIDE SEQUENCE [LARGE SCALE GENOMIC DNA]</scope>
    <source>
        <strain evidence="3">Marx 270</strain>
    </source>
</reference>
<keyword evidence="3" id="KW-1185">Reference proteome</keyword>
<accession>A0A0C3K2R0</accession>
<name>A0A0C3K2R0_PISTI</name>
<sequence>MSSSSTVPSDNSDCKPSLSKVSCKRGHEAPANQLSASLASMSMSFIQQFQQVQQDWLEHKHSCMDFNYWKVKERKSAHVEDHEHQLQMQCELHAHKQAMVAQEVEKMKLAVQLEQLCIQNLALQKGIAGGEDQGTSSDSQNVHLTL</sequence>
<dbReference type="InParanoid" id="A0A0C3K2R0"/>
<dbReference type="EMBL" id="KN831974">
    <property type="protein sequence ID" value="KIO03802.1"/>
    <property type="molecule type" value="Genomic_DNA"/>
</dbReference>
<proteinExistence type="predicted"/>
<dbReference type="Proteomes" id="UP000054217">
    <property type="component" value="Unassembled WGS sequence"/>
</dbReference>
<dbReference type="OrthoDB" id="2670215at2759"/>
<dbReference type="AlphaFoldDB" id="A0A0C3K2R0"/>
<evidence type="ECO:0000256" key="1">
    <source>
        <dbReference type="SAM" id="MobiDB-lite"/>
    </source>
</evidence>
<evidence type="ECO:0000313" key="3">
    <source>
        <dbReference type="Proteomes" id="UP000054217"/>
    </source>
</evidence>
<protein>
    <submittedName>
        <fullName evidence="2">Uncharacterized protein</fullName>
    </submittedName>
</protein>
<organism evidence="2 3">
    <name type="scientific">Pisolithus tinctorius Marx 270</name>
    <dbReference type="NCBI Taxonomy" id="870435"/>
    <lineage>
        <taxon>Eukaryota</taxon>
        <taxon>Fungi</taxon>
        <taxon>Dikarya</taxon>
        <taxon>Basidiomycota</taxon>
        <taxon>Agaricomycotina</taxon>
        <taxon>Agaricomycetes</taxon>
        <taxon>Agaricomycetidae</taxon>
        <taxon>Boletales</taxon>
        <taxon>Sclerodermatineae</taxon>
        <taxon>Pisolithaceae</taxon>
        <taxon>Pisolithus</taxon>
    </lineage>
</organism>
<feature type="compositionally biased region" description="Low complexity" evidence="1">
    <location>
        <begin position="1"/>
        <end position="11"/>
    </location>
</feature>
<feature type="region of interest" description="Disordered" evidence="1">
    <location>
        <begin position="1"/>
        <end position="26"/>
    </location>
</feature>
<dbReference type="HOGENOM" id="CLU_116399_0_0_1"/>
<evidence type="ECO:0000313" key="2">
    <source>
        <dbReference type="EMBL" id="KIO03802.1"/>
    </source>
</evidence>
<gene>
    <name evidence="2" type="ORF">M404DRAFT_26763</name>
</gene>
<reference evidence="2 3" key="1">
    <citation type="submission" date="2014-04" db="EMBL/GenBank/DDBJ databases">
        <authorList>
            <consortium name="DOE Joint Genome Institute"/>
            <person name="Kuo A."/>
            <person name="Kohler A."/>
            <person name="Costa M.D."/>
            <person name="Nagy L.G."/>
            <person name="Floudas D."/>
            <person name="Copeland A."/>
            <person name="Barry K.W."/>
            <person name="Cichocki N."/>
            <person name="Veneault-Fourrey C."/>
            <person name="LaButti K."/>
            <person name="Lindquist E.A."/>
            <person name="Lipzen A."/>
            <person name="Lundell T."/>
            <person name="Morin E."/>
            <person name="Murat C."/>
            <person name="Sun H."/>
            <person name="Tunlid A."/>
            <person name="Henrissat B."/>
            <person name="Grigoriev I.V."/>
            <person name="Hibbett D.S."/>
            <person name="Martin F."/>
            <person name="Nordberg H.P."/>
            <person name="Cantor M.N."/>
            <person name="Hua S.X."/>
        </authorList>
    </citation>
    <scope>NUCLEOTIDE SEQUENCE [LARGE SCALE GENOMIC DNA]</scope>
    <source>
        <strain evidence="2 3">Marx 270</strain>
    </source>
</reference>